<evidence type="ECO:0000256" key="3">
    <source>
        <dbReference type="ARBA" id="ARBA00008870"/>
    </source>
</evidence>
<keyword evidence="8" id="KW-0539">Nucleus</keyword>
<comment type="catalytic activity">
    <reaction evidence="10">
        <text>N-terminal L-seryl-[histone H2A] + acetyl-CoA = N-terminal N(alpha)-acetyl-L-seryl-[histone H2A] + CoA + H(+)</text>
        <dbReference type="Rhea" id="RHEA:50600"/>
        <dbReference type="Rhea" id="RHEA-COMP:12742"/>
        <dbReference type="Rhea" id="RHEA-COMP:12744"/>
        <dbReference type="ChEBI" id="CHEBI:15378"/>
        <dbReference type="ChEBI" id="CHEBI:57287"/>
        <dbReference type="ChEBI" id="CHEBI:57288"/>
        <dbReference type="ChEBI" id="CHEBI:64738"/>
        <dbReference type="ChEBI" id="CHEBI:83690"/>
        <dbReference type="EC" id="2.3.1.257"/>
    </reaction>
</comment>
<dbReference type="CDD" id="cd04301">
    <property type="entry name" value="NAT_SF"/>
    <property type="match status" value="1"/>
</dbReference>
<dbReference type="InterPro" id="IPR039949">
    <property type="entry name" value="NAA40"/>
</dbReference>
<dbReference type="GO" id="GO:0043998">
    <property type="term" value="F:histone H2A acetyltransferase activity"/>
    <property type="evidence" value="ECO:0007669"/>
    <property type="project" value="InterPro"/>
</dbReference>
<dbReference type="PROSITE" id="PS51186">
    <property type="entry name" value="GNAT"/>
    <property type="match status" value="1"/>
</dbReference>
<gene>
    <name evidence="14" type="ORF">AARAC_005310</name>
</gene>
<dbReference type="GO" id="GO:0005634">
    <property type="term" value="C:nucleus"/>
    <property type="evidence" value="ECO:0007669"/>
    <property type="project" value="UniProtKB-SubCell"/>
</dbReference>
<keyword evidence="9" id="KW-0012">Acyltransferase</keyword>
<dbReference type="PANTHER" id="PTHR20531">
    <property type="entry name" value="N-ALPHA-ACETYLTRANSFERASE 40"/>
    <property type="match status" value="1"/>
</dbReference>
<dbReference type="EC" id="2.3.1.257" evidence="4"/>
<feature type="region of interest" description="Disordered" evidence="12">
    <location>
        <begin position="1"/>
        <end position="38"/>
    </location>
</feature>
<evidence type="ECO:0000256" key="6">
    <source>
        <dbReference type="ARBA" id="ARBA00022490"/>
    </source>
</evidence>
<keyword evidence="6" id="KW-0963">Cytoplasm</keyword>
<proteinExistence type="inferred from homology"/>
<feature type="compositionally biased region" description="Basic and acidic residues" evidence="12">
    <location>
        <begin position="1"/>
        <end position="34"/>
    </location>
</feature>
<dbReference type="EMBL" id="NEXV01000548">
    <property type="protein sequence ID" value="PIG81658.1"/>
    <property type="molecule type" value="Genomic_DNA"/>
</dbReference>
<dbReference type="GO" id="GO:0010485">
    <property type="term" value="F:histone H4 acetyltransferase activity"/>
    <property type="evidence" value="ECO:0007669"/>
    <property type="project" value="InterPro"/>
</dbReference>
<dbReference type="GO" id="GO:1990189">
    <property type="term" value="F:protein N-terminal-serine acetyltransferase activity"/>
    <property type="evidence" value="ECO:0007669"/>
    <property type="project" value="UniProtKB-EC"/>
</dbReference>
<dbReference type="STRING" id="656916.A0A2G7FM11"/>
<name>A0A2G7FM11_9EURO</name>
<evidence type="ECO:0000256" key="9">
    <source>
        <dbReference type="ARBA" id="ARBA00023315"/>
    </source>
</evidence>
<dbReference type="Pfam" id="PF00583">
    <property type="entry name" value="Acetyltransf_1"/>
    <property type="match status" value="1"/>
</dbReference>
<protein>
    <recommendedName>
        <fullName evidence="5">N-alpha-acetyltransferase 40</fullName>
        <ecNumber evidence="4">2.3.1.257</ecNumber>
    </recommendedName>
</protein>
<evidence type="ECO:0000256" key="8">
    <source>
        <dbReference type="ARBA" id="ARBA00023242"/>
    </source>
</evidence>
<dbReference type="InterPro" id="IPR016181">
    <property type="entry name" value="Acyl_CoA_acyltransferase"/>
</dbReference>
<keyword evidence="15" id="KW-1185">Reference proteome</keyword>
<dbReference type="PANTHER" id="PTHR20531:SF1">
    <property type="entry name" value="N-ALPHA-ACETYLTRANSFERASE 40"/>
    <property type="match status" value="1"/>
</dbReference>
<sequence>MSSSGKDRVTKNKSARREETRRKIEQLSKKLGKDGKKRLPLVERTNKLSLSEFMKSYVSAEDLEYRGSPAKNTTVSESEQELHYSLDIYTAASIPDADFQACFKLIEETVWLGMVSEEKTKEMRLPDMRYLILRRGPKTNPENTDSAEGGIASPTGQFLGFTSFMVTYEDGKEVVYCYEIHLSSAAQGLGLGSQLMMRLVNIGRRIGLEKVMLTVFRSNDKAVRFYYKLGFTEDEYSPPPRILRNGMVKEPDYMILSKSLRFNRR</sequence>
<comment type="subcellular location">
    <subcellularLocation>
        <location evidence="2">Cytoplasm</location>
    </subcellularLocation>
    <subcellularLocation>
        <location evidence="1">Nucleus</location>
    </subcellularLocation>
</comment>
<comment type="similarity">
    <text evidence="3">Belongs to the acetyltransferase family. NAA40 subfamily.</text>
</comment>
<evidence type="ECO:0000313" key="14">
    <source>
        <dbReference type="EMBL" id="PIG81658.1"/>
    </source>
</evidence>
<evidence type="ECO:0000256" key="12">
    <source>
        <dbReference type="SAM" id="MobiDB-lite"/>
    </source>
</evidence>
<evidence type="ECO:0000256" key="1">
    <source>
        <dbReference type="ARBA" id="ARBA00004123"/>
    </source>
</evidence>
<evidence type="ECO:0000313" key="15">
    <source>
        <dbReference type="Proteomes" id="UP000231358"/>
    </source>
</evidence>
<accession>A0A2G7FM11</accession>
<dbReference type="AlphaFoldDB" id="A0A2G7FM11"/>
<organism evidence="14 15">
    <name type="scientific">Aspergillus arachidicola</name>
    <dbReference type="NCBI Taxonomy" id="656916"/>
    <lineage>
        <taxon>Eukaryota</taxon>
        <taxon>Fungi</taxon>
        <taxon>Dikarya</taxon>
        <taxon>Ascomycota</taxon>
        <taxon>Pezizomycotina</taxon>
        <taxon>Eurotiomycetes</taxon>
        <taxon>Eurotiomycetidae</taxon>
        <taxon>Eurotiales</taxon>
        <taxon>Aspergillaceae</taxon>
        <taxon>Aspergillus</taxon>
        <taxon>Aspergillus subgen. Circumdati</taxon>
    </lineage>
</organism>
<feature type="domain" description="N-acetyltransferase" evidence="13">
    <location>
        <begin position="86"/>
        <end position="252"/>
    </location>
</feature>
<reference evidence="14 15" key="1">
    <citation type="submission" date="2017-05" db="EMBL/GenBank/DDBJ databases">
        <title>Genome sequence for an aflatoxigenic pathogen of Argentinian peanut, Aspergillus arachidicola.</title>
        <authorList>
            <person name="Moore G."/>
            <person name="Beltz S.B."/>
            <person name="Mack B.M."/>
        </authorList>
    </citation>
    <scope>NUCLEOTIDE SEQUENCE [LARGE SCALE GENOMIC DNA]</scope>
    <source>
        <strain evidence="14 15">CBS 117610</strain>
    </source>
</reference>
<evidence type="ECO:0000259" key="13">
    <source>
        <dbReference type="PROSITE" id="PS51186"/>
    </source>
</evidence>
<evidence type="ECO:0000256" key="5">
    <source>
        <dbReference type="ARBA" id="ARBA00015043"/>
    </source>
</evidence>
<evidence type="ECO:0000256" key="11">
    <source>
        <dbReference type="ARBA" id="ARBA00049524"/>
    </source>
</evidence>
<evidence type="ECO:0000256" key="4">
    <source>
        <dbReference type="ARBA" id="ARBA00012950"/>
    </source>
</evidence>
<comment type="caution">
    <text evidence="14">The sequence shown here is derived from an EMBL/GenBank/DDBJ whole genome shotgun (WGS) entry which is preliminary data.</text>
</comment>
<dbReference type="Gene3D" id="3.40.630.30">
    <property type="match status" value="1"/>
</dbReference>
<evidence type="ECO:0000256" key="2">
    <source>
        <dbReference type="ARBA" id="ARBA00004496"/>
    </source>
</evidence>
<dbReference type="InterPro" id="IPR000182">
    <property type="entry name" value="GNAT_dom"/>
</dbReference>
<keyword evidence="7 14" id="KW-0808">Transferase</keyword>
<evidence type="ECO:0000256" key="7">
    <source>
        <dbReference type="ARBA" id="ARBA00022679"/>
    </source>
</evidence>
<evidence type="ECO:0000256" key="10">
    <source>
        <dbReference type="ARBA" id="ARBA00047821"/>
    </source>
</evidence>
<comment type="catalytic activity">
    <reaction evidence="11">
        <text>N-terminal L-seryl-[histone H4] + acetyl-CoA = N-terminal N(alpha)-acetyl-L-seryl-[histone H4] + CoA + H(+)</text>
        <dbReference type="Rhea" id="RHEA:50596"/>
        <dbReference type="Rhea" id="RHEA-COMP:12740"/>
        <dbReference type="Rhea" id="RHEA-COMP:12743"/>
        <dbReference type="ChEBI" id="CHEBI:15378"/>
        <dbReference type="ChEBI" id="CHEBI:57287"/>
        <dbReference type="ChEBI" id="CHEBI:57288"/>
        <dbReference type="ChEBI" id="CHEBI:64738"/>
        <dbReference type="ChEBI" id="CHEBI:83690"/>
        <dbReference type="EC" id="2.3.1.257"/>
    </reaction>
</comment>
<dbReference type="Proteomes" id="UP000231358">
    <property type="component" value="Unassembled WGS sequence"/>
</dbReference>
<dbReference type="SUPFAM" id="SSF55729">
    <property type="entry name" value="Acyl-CoA N-acyltransferases (Nat)"/>
    <property type="match status" value="1"/>
</dbReference>
<dbReference type="GO" id="GO:0005737">
    <property type="term" value="C:cytoplasm"/>
    <property type="evidence" value="ECO:0007669"/>
    <property type="project" value="UniProtKB-SubCell"/>
</dbReference>